<evidence type="ECO:0000313" key="3">
    <source>
        <dbReference type="EMBL" id="MCG0062229.1"/>
    </source>
</evidence>
<dbReference type="SMART" id="SM00701">
    <property type="entry name" value="PGRP"/>
    <property type="match status" value="1"/>
</dbReference>
<dbReference type="InterPro" id="IPR015510">
    <property type="entry name" value="PGRP"/>
</dbReference>
<organism evidence="3 4">
    <name type="scientific">Streptomyces tricolor</name>
    <dbReference type="NCBI Taxonomy" id="68277"/>
    <lineage>
        <taxon>Bacteria</taxon>
        <taxon>Bacillati</taxon>
        <taxon>Actinomycetota</taxon>
        <taxon>Actinomycetes</taxon>
        <taxon>Kitasatosporales</taxon>
        <taxon>Streptomycetaceae</taxon>
        <taxon>Streptomyces</taxon>
        <taxon>Streptomyces violaceoruber group</taxon>
    </lineage>
</organism>
<dbReference type="SUPFAM" id="SSF47090">
    <property type="entry name" value="PGBD-like"/>
    <property type="match status" value="1"/>
</dbReference>
<dbReference type="InterPro" id="IPR047763">
    <property type="entry name" value="PG_bind_dom_phiBT1-type"/>
</dbReference>
<dbReference type="PANTHER" id="PTHR11022">
    <property type="entry name" value="PEPTIDOGLYCAN RECOGNITION PROTEIN"/>
    <property type="match status" value="1"/>
</dbReference>
<proteinExistence type="inferred from homology"/>
<dbReference type="InterPro" id="IPR036366">
    <property type="entry name" value="PGBDSf"/>
</dbReference>
<evidence type="ECO:0000259" key="2">
    <source>
        <dbReference type="SMART" id="SM00701"/>
    </source>
</evidence>
<evidence type="ECO:0000256" key="1">
    <source>
        <dbReference type="ARBA" id="ARBA00007553"/>
    </source>
</evidence>
<dbReference type="PANTHER" id="PTHR11022:SF41">
    <property type="entry name" value="PEPTIDOGLYCAN-RECOGNITION PROTEIN LC-RELATED"/>
    <property type="match status" value="1"/>
</dbReference>
<feature type="domain" description="Peptidoglycan recognition protein family" evidence="2">
    <location>
        <begin position="1"/>
        <end position="152"/>
    </location>
</feature>
<reference evidence="3 4" key="1">
    <citation type="submission" date="2022-01" db="EMBL/GenBank/DDBJ databases">
        <title>Draft Genome Sequences of Seven Type Strains of the Genus Streptomyces.</title>
        <authorList>
            <person name="Aziz S."/>
            <person name="Coretto E."/>
            <person name="Chronakova A."/>
            <person name="Sproer C."/>
            <person name="Huber K."/>
            <person name="Nouioui I."/>
            <person name="Gross H."/>
        </authorList>
    </citation>
    <scope>NUCLEOTIDE SEQUENCE [LARGE SCALE GENOMIC DNA]</scope>
    <source>
        <strain evidence="3 4">DSM 41685</strain>
    </source>
</reference>
<keyword evidence="4" id="KW-1185">Reference proteome</keyword>
<accession>A0ABS9J9Q3</accession>
<name>A0ABS9J9Q3_9ACTN</name>
<dbReference type="EMBL" id="JAKKZF010000005">
    <property type="protein sequence ID" value="MCG0062229.1"/>
    <property type="molecule type" value="Genomic_DNA"/>
</dbReference>
<dbReference type="Gene3D" id="3.40.80.10">
    <property type="entry name" value="Peptidoglycan recognition protein-like"/>
    <property type="match status" value="1"/>
</dbReference>
<protein>
    <submittedName>
        <fullName evidence="3">Peptidoglycan-binding protein</fullName>
    </submittedName>
</protein>
<dbReference type="NCBIfam" id="NF038080">
    <property type="entry name" value="PG_bind_siph"/>
    <property type="match status" value="2"/>
</dbReference>
<sequence>MQLVTRAQWGAQPSRYELVYIASTQGVKIHYEGSYVPKSLADPDAHDACAGHMRDIQAAHLANTAEDYSDIAYNAVVCPHGAVFEGRGVHRRTAANGNQTLNTAHYAVCAMVGSSGLVQPTDAQLNGLVDAIEWMRSGGDAGSEVRGHRDGYATACPGDALYAWVQAGARRPDGTGPIGGSGDGTSGGTEIARYQVTINGLTYGYGASGDHVTKVGQALVAKGFGRHYEVGPGPTWSDADTRNYSDYQVSLGYSGTAAHQDADGVPGAVTLEQLLGYLPGSTSTTAVPPFPGRSAFVLGKSNPAVVRLDRALIRKGFTRHHDGNGYQAGPKFTQYTRKNVADFQRSVKALAGDPDGYPGPETWRRLLS</sequence>
<dbReference type="CDD" id="cd06583">
    <property type="entry name" value="PGRP"/>
    <property type="match status" value="1"/>
</dbReference>
<evidence type="ECO:0000313" key="4">
    <source>
        <dbReference type="Proteomes" id="UP001299012"/>
    </source>
</evidence>
<dbReference type="InterPro" id="IPR036505">
    <property type="entry name" value="Amidase/PGRP_sf"/>
</dbReference>
<comment type="caution">
    <text evidence="3">The sequence shown here is derived from an EMBL/GenBank/DDBJ whole genome shotgun (WGS) entry which is preliminary data.</text>
</comment>
<dbReference type="RefSeq" id="WP_086697704.1">
    <property type="nucleotide sequence ID" value="NZ_JAKKZF010000005.1"/>
</dbReference>
<dbReference type="InterPro" id="IPR006619">
    <property type="entry name" value="PGRP_domain_met/bac"/>
</dbReference>
<dbReference type="SUPFAM" id="SSF55846">
    <property type="entry name" value="N-acetylmuramoyl-L-alanine amidase-like"/>
    <property type="match status" value="1"/>
</dbReference>
<gene>
    <name evidence="3" type="ORF">L0F81_02820</name>
</gene>
<dbReference type="InterPro" id="IPR002502">
    <property type="entry name" value="Amidase_domain"/>
</dbReference>
<dbReference type="Proteomes" id="UP001299012">
    <property type="component" value="Unassembled WGS sequence"/>
</dbReference>
<dbReference type="InterPro" id="IPR036365">
    <property type="entry name" value="PGBD-like_sf"/>
</dbReference>
<comment type="similarity">
    <text evidence="1">Belongs to the N-acetylmuramoyl-L-alanine amidase 2 family.</text>
</comment>
<dbReference type="Gene3D" id="1.10.101.10">
    <property type="entry name" value="PGBD-like superfamily/PGBD"/>
    <property type="match status" value="1"/>
</dbReference>